<evidence type="ECO:0000313" key="1">
    <source>
        <dbReference type="EMBL" id="GFY36198.1"/>
    </source>
</evidence>
<protein>
    <submittedName>
        <fullName evidence="1">Uncharacterized protein</fullName>
    </submittedName>
</protein>
<dbReference type="EMBL" id="BMAU01021435">
    <property type="protein sequence ID" value="GFY36198.1"/>
    <property type="molecule type" value="Genomic_DNA"/>
</dbReference>
<evidence type="ECO:0000313" key="2">
    <source>
        <dbReference type="Proteomes" id="UP000887159"/>
    </source>
</evidence>
<dbReference type="Proteomes" id="UP000887159">
    <property type="component" value="Unassembled WGS sequence"/>
</dbReference>
<comment type="caution">
    <text evidence="1">The sequence shown here is derived from an EMBL/GenBank/DDBJ whole genome shotgun (WGS) entry which is preliminary data.</text>
</comment>
<organism evidence="1 2">
    <name type="scientific">Trichonephila clavipes</name>
    <name type="common">Golden silk orbweaver</name>
    <name type="synonym">Nephila clavipes</name>
    <dbReference type="NCBI Taxonomy" id="2585209"/>
    <lineage>
        <taxon>Eukaryota</taxon>
        <taxon>Metazoa</taxon>
        <taxon>Ecdysozoa</taxon>
        <taxon>Arthropoda</taxon>
        <taxon>Chelicerata</taxon>
        <taxon>Arachnida</taxon>
        <taxon>Araneae</taxon>
        <taxon>Araneomorphae</taxon>
        <taxon>Entelegynae</taxon>
        <taxon>Araneoidea</taxon>
        <taxon>Nephilidae</taxon>
        <taxon>Trichonephila</taxon>
    </lineage>
</organism>
<gene>
    <name evidence="1" type="ORF">TNCV_4845701</name>
</gene>
<proteinExistence type="predicted"/>
<keyword evidence="2" id="KW-1185">Reference proteome</keyword>
<name>A0A8X7BM54_TRICX</name>
<reference evidence="1" key="1">
    <citation type="submission" date="2020-08" db="EMBL/GenBank/DDBJ databases">
        <title>Multicomponent nature underlies the extraordinary mechanical properties of spider dragline silk.</title>
        <authorList>
            <person name="Kono N."/>
            <person name="Nakamura H."/>
            <person name="Mori M."/>
            <person name="Yoshida Y."/>
            <person name="Ohtoshi R."/>
            <person name="Malay A.D."/>
            <person name="Moran D.A.P."/>
            <person name="Tomita M."/>
            <person name="Numata K."/>
            <person name="Arakawa K."/>
        </authorList>
    </citation>
    <scope>NUCLEOTIDE SEQUENCE</scope>
</reference>
<accession>A0A8X7BM54</accession>
<sequence length="113" mass="12629">MFKVLIVHIEAGLSASWNGCEHRSQQRGVHRNTIRMQTFNLVRLCVTVSLYTNSLRLPHRGNNPTVGDLAIVEGIELDPNIHFSGGVCQIPPITYRSLDMHIIHSSSCAVFFS</sequence>
<dbReference type="AlphaFoldDB" id="A0A8X7BM54"/>